<name>A0A6L2N1W6_TANCI</name>
<evidence type="ECO:0000256" key="1">
    <source>
        <dbReference type="SAM" id="MobiDB-lite"/>
    </source>
</evidence>
<evidence type="ECO:0000259" key="3">
    <source>
        <dbReference type="Pfam" id="PF25597"/>
    </source>
</evidence>
<organism evidence="4">
    <name type="scientific">Tanacetum cinerariifolium</name>
    <name type="common">Dalmatian daisy</name>
    <name type="synonym">Chrysanthemum cinerariifolium</name>
    <dbReference type="NCBI Taxonomy" id="118510"/>
    <lineage>
        <taxon>Eukaryota</taxon>
        <taxon>Viridiplantae</taxon>
        <taxon>Streptophyta</taxon>
        <taxon>Embryophyta</taxon>
        <taxon>Tracheophyta</taxon>
        <taxon>Spermatophyta</taxon>
        <taxon>Magnoliopsida</taxon>
        <taxon>eudicotyledons</taxon>
        <taxon>Gunneridae</taxon>
        <taxon>Pentapetalae</taxon>
        <taxon>asterids</taxon>
        <taxon>campanulids</taxon>
        <taxon>Asterales</taxon>
        <taxon>Asteraceae</taxon>
        <taxon>Asteroideae</taxon>
        <taxon>Anthemideae</taxon>
        <taxon>Anthemidinae</taxon>
        <taxon>Tanacetum</taxon>
    </lineage>
</organism>
<comment type="caution">
    <text evidence="4">The sequence shown here is derived from an EMBL/GenBank/DDBJ whole genome shotgun (WGS) entry which is preliminary data.</text>
</comment>
<dbReference type="Pfam" id="PF07727">
    <property type="entry name" value="RVT_2"/>
    <property type="match status" value="1"/>
</dbReference>
<dbReference type="Pfam" id="PF14223">
    <property type="entry name" value="Retrotran_gag_2"/>
    <property type="match status" value="1"/>
</dbReference>
<protein>
    <submittedName>
        <fullName evidence="4">Ribonuclease H-like domain-containing protein</fullName>
    </submittedName>
</protein>
<dbReference type="InterPro" id="IPR013103">
    <property type="entry name" value="RVT_2"/>
</dbReference>
<reference evidence="4" key="1">
    <citation type="journal article" date="2019" name="Sci. Rep.">
        <title>Draft genome of Tanacetum cinerariifolium, the natural source of mosquito coil.</title>
        <authorList>
            <person name="Yamashiro T."/>
            <person name="Shiraishi A."/>
            <person name="Satake H."/>
            <person name="Nakayama K."/>
        </authorList>
    </citation>
    <scope>NUCLEOTIDE SEQUENCE</scope>
</reference>
<feature type="domain" description="Retroviral polymerase SH3-like" evidence="3">
    <location>
        <begin position="420"/>
        <end position="464"/>
    </location>
</feature>
<feature type="region of interest" description="Disordered" evidence="1">
    <location>
        <begin position="724"/>
        <end position="747"/>
    </location>
</feature>
<proteinExistence type="predicted"/>
<evidence type="ECO:0000259" key="2">
    <source>
        <dbReference type="Pfam" id="PF07727"/>
    </source>
</evidence>
<evidence type="ECO:0000313" key="4">
    <source>
        <dbReference type="EMBL" id="GEU80188.1"/>
    </source>
</evidence>
<feature type="domain" description="Reverse transcriptase Ty1/copia-type" evidence="2">
    <location>
        <begin position="577"/>
        <end position="712"/>
    </location>
</feature>
<feature type="region of interest" description="Disordered" evidence="1">
    <location>
        <begin position="511"/>
        <end position="532"/>
    </location>
</feature>
<accession>A0A6L2N1W6</accession>
<sequence>MDQDSAHMVAASKVPMLKPEKAQRRLEVKARSTLMMGIPNEHQLKINSIKDAKKLLEAVKKRFGRNVATKKTQRNLLKQQYENLTAPSSVMINQNFVRLQKLVSQLELLEEKHSQEDVNQKLLRNLSPEWNTHTVVWRNKADLDTMSMDDLYNNLKVYKTKVKGMSSSSSSTQNMAFVSSLNNNTSSTFGAVNTAHGFSNASTQVNAAYSSNIDNLSDAVIFSFFASQPNSLQLVHEDLEQIHPDNMKEMDLRWQMAMLTIRARRFLKNTGRKLTVNGNETIGFDKSKIECYNCHKTKRTKKAQEGRKGQIMHSWLFDLQILAQSSTSLHMKFHASNIDFSFTGLDESLNKLVVENCKVKSSEKEPKGNPQIDLQDQGVIDSGCSRHMTGNMSYLTEYEEIDGGYVTSRGNSKGEKITGKDHLGKFDGKADEGFFVGYSMNSKAFRVFNSRTRIVEKSLLISFSKSTPNVVGTQSNGFAGTKASDNACQARKETKLVKDYILLPLWTDDPPFSQDPKSSHDDGSKTSMANMNNLDTTIQVSPIPTIRIHKDHPLDQVIVDLQSATQTRKMSKNLEEHRNKKDERGIVTRNKARLVAQGYTQEEWIGSDEVFSPVARIKAIRLFLAYASFKDFVVYQIDVKSAFLYEKIKEEMYVCQPPGFEDPYFPDRVYKVEKALYGLHQAPRAWYETVSTYLLDNRFQRGKIDKTLFIKRHKGIMVKDNKEKEKIKTKTRQNKEQTGSIEKPEIKPDKVEAQSKLSLKFINSISFSIQLSICLKHNLPLQPVWENDPRKLFTALEFIERRSKQQIENSNLEEHSHLVVTMIDQHTMAELLRAPTEGYAKAIVVSPILAEQFELKHSLINMMTTDQFFGLEKDNTRDHIRAARRWLEKEPPRLIHTWEDLVSKFINEFFPPSRTTNLHQDSLNVVEGGNFLERSTQDVLTIIENKSKVRNSRSKPVVSQVKACDVNSNSSEIAKLTHAVSQQTSAVTTAMTALLKQFQATPHPAPVKVVEETCVTCGDTALESLLDDHQEQYEHRFPVNSETVELLTFTPLMGDFPEGMLVVVYWFLILTARGTSPKILEVVVDEVRKWNFTTTLVVWSSKKFWGQCINSKLIHNKVGEVHRNSLADACLDLDPYVDLQALLVAVSVGALADSGSFPSLCLFNPQSGLAEGFSSLSSSSLRLLFRVTVSLYVLRMILSDS</sequence>
<dbReference type="Pfam" id="PF25597">
    <property type="entry name" value="SH3_retrovirus"/>
    <property type="match status" value="1"/>
</dbReference>
<dbReference type="EMBL" id="BKCJ010008029">
    <property type="protein sequence ID" value="GEU80188.1"/>
    <property type="molecule type" value="Genomic_DNA"/>
</dbReference>
<dbReference type="AlphaFoldDB" id="A0A6L2N1W6"/>
<dbReference type="InterPro" id="IPR057670">
    <property type="entry name" value="SH3_retrovirus"/>
</dbReference>
<gene>
    <name evidence="4" type="ORF">Tci_052166</name>
</gene>